<proteinExistence type="predicted"/>
<keyword evidence="4" id="KW-1185">Reference proteome</keyword>
<reference evidence="1 4" key="2">
    <citation type="submission" date="2023-11" db="EMBL/GenBank/DDBJ databases">
        <title>Plant-associative lifestyle of Vibrio porteresiae and its evolutionary dynamics.</title>
        <authorList>
            <person name="Rameshkumar N."/>
            <person name="Kirti K."/>
        </authorList>
    </citation>
    <scope>NUCLEOTIDE SEQUENCE [LARGE SCALE GENOMIC DNA]</scope>
    <source>
        <strain evidence="1 4">MSSRF38</strain>
    </source>
</reference>
<protein>
    <submittedName>
        <fullName evidence="1">Type II toxin-antitoxin system RelE/ParE family toxin</fullName>
    </submittedName>
</protein>
<dbReference type="Pfam" id="PF05016">
    <property type="entry name" value="ParE_toxin"/>
    <property type="match status" value="1"/>
</dbReference>
<dbReference type="EMBL" id="FXXI01000003">
    <property type="protein sequence ID" value="SMS01023.1"/>
    <property type="molecule type" value="Genomic_DNA"/>
</dbReference>
<dbReference type="Proteomes" id="UP000196125">
    <property type="component" value="Unassembled WGS sequence"/>
</dbReference>
<evidence type="ECO:0000313" key="2">
    <source>
        <dbReference type="EMBL" id="SMS01023.1"/>
    </source>
</evidence>
<sequence length="117" mass="13809">MAQKQHVVIQTTESFDKTVDNAIVYLSQWSDEIQVIERIEGVLDRFEQCVTEHPYAYSRCPELVEMGVNTVRNANIHDFRLLYEVEPQGDRIVIHLLLLLRTRQSIEKQLIEFCLYQ</sequence>
<dbReference type="Proteomes" id="UP001283366">
    <property type="component" value="Unassembled WGS sequence"/>
</dbReference>
<organism evidence="2 3">
    <name type="scientific">Vibrio mangrovi</name>
    <dbReference type="NCBI Taxonomy" id="474394"/>
    <lineage>
        <taxon>Bacteria</taxon>
        <taxon>Pseudomonadati</taxon>
        <taxon>Pseudomonadota</taxon>
        <taxon>Gammaproteobacteria</taxon>
        <taxon>Vibrionales</taxon>
        <taxon>Vibrionaceae</taxon>
        <taxon>Vibrio</taxon>
    </lineage>
</organism>
<dbReference type="OrthoDB" id="5827669at2"/>
<evidence type="ECO:0000313" key="4">
    <source>
        <dbReference type="Proteomes" id="UP001283366"/>
    </source>
</evidence>
<dbReference type="RefSeq" id="WP_087481061.1">
    <property type="nucleotide sequence ID" value="NZ_AP024884.1"/>
</dbReference>
<dbReference type="EMBL" id="JAWRCO010000002">
    <property type="protein sequence ID" value="MDW6004732.1"/>
    <property type="molecule type" value="Genomic_DNA"/>
</dbReference>
<gene>
    <name evidence="1" type="ORF">SBX37_17890</name>
    <name evidence="2" type="ORF">VIM7927_02300</name>
</gene>
<dbReference type="AlphaFoldDB" id="A0A1Y6IYA0"/>
<accession>A0A1Y6IYA0</accession>
<name>A0A1Y6IYA0_9VIBR</name>
<dbReference type="InterPro" id="IPR007712">
    <property type="entry name" value="RelE/ParE_toxin"/>
</dbReference>
<evidence type="ECO:0000313" key="3">
    <source>
        <dbReference type="Proteomes" id="UP000196125"/>
    </source>
</evidence>
<reference evidence="2 3" key="1">
    <citation type="submission" date="2017-05" db="EMBL/GenBank/DDBJ databases">
        <authorList>
            <person name="Song R."/>
            <person name="Chenine A.L."/>
            <person name="Ruprecht R.M."/>
        </authorList>
    </citation>
    <scope>NUCLEOTIDE SEQUENCE [LARGE SCALE GENOMIC DNA]</scope>
    <source>
        <strain evidence="2 3">CECT 7927</strain>
    </source>
</reference>
<evidence type="ECO:0000313" key="1">
    <source>
        <dbReference type="EMBL" id="MDW6004732.1"/>
    </source>
</evidence>